<dbReference type="InterPro" id="IPR036691">
    <property type="entry name" value="Endo/exonu/phosph_ase_sf"/>
</dbReference>
<organism evidence="1 2">
    <name type="scientific">Clavelina lepadiformis</name>
    <name type="common">Light-bulb sea squirt</name>
    <name type="synonym">Ascidia lepadiformis</name>
    <dbReference type="NCBI Taxonomy" id="159417"/>
    <lineage>
        <taxon>Eukaryota</taxon>
        <taxon>Metazoa</taxon>
        <taxon>Chordata</taxon>
        <taxon>Tunicata</taxon>
        <taxon>Ascidiacea</taxon>
        <taxon>Aplousobranchia</taxon>
        <taxon>Clavelinidae</taxon>
        <taxon>Clavelina</taxon>
    </lineage>
</organism>
<evidence type="ECO:0000313" key="2">
    <source>
        <dbReference type="Proteomes" id="UP001642483"/>
    </source>
</evidence>
<protein>
    <submittedName>
        <fullName evidence="1">Uncharacterized protein</fullName>
    </submittedName>
</protein>
<comment type="caution">
    <text evidence="1">The sequence shown here is derived from an EMBL/GenBank/DDBJ whole genome shotgun (WGS) entry which is preliminary data.</text>
</comment>
<gene>
    <name evidence="1" type="ORF">CVLEPA_LOCUS8528</name>
</gene>
<dbReference type="Proteomes" id="UP001642483">
    <property type="component" value="Unassembled WGS sequence"/>
</dbReference>
<evidence type="ECO:0000313" key="1">
    <source>
        <dbReference type="EMBL" id="CAK8678614.1"/>
    </source>
</evidence>
<name>A0ABP0FFZ3_CLALP</name>
<dbReference type="PANTHER" id="PTHR11371">
    <property type="entry name" value="DEOXYRIBONUCLEASE"/>
    <property type="match status" value="1"/>
</dbReference>
<sequence>MYGIGASKVRLINGYQYNDMGHDIFEREPYSLQFERIDDQGNQKRFSYIATHTKPGDAVVEINALDDVYDDVAAKYER</sequence>
<dbReference type="Gene3D" id="3.60.10.10">
    <property type="entry name" value="Endonuclease/exonuclease/phosphatase"/>
    <property type="match status" value="1"/>
</dbReference>
<accession>A0ABP0FFZ3</accession>
<dbReference type="PANTHER" id="PTHR11371:SF33">
    <property type="entry name" value="ENDONUCLEASE_EXONUCLEASE_PHOSPHATASE DOMAIN-CONTAINING PROTEIN"/>
    <property type="match status" value="1"/>
</dbReference>
<dbReference type="EMBL" id="CAWYQH010000057">
    <property type="protein sequence ID" value="CAK8678614.1"/>
    <property type="molecule type" value="Genomic_DNA"/>
</dbReference>
<reference evidence="1 2" key="1">
    <citation type="submission" date="2024-02" db="EMBL/GenBank/DDBJ databases">
        <authorList>
            <person name="Daric V."/>
            <person name="Darras S."/>
        </authorList>
    </citation>
    <scope>NUCLEOTIDE SEQUENCE [LARGE SCALE GENOMIC DNA]</scope>
</reference>
<proteinExistence type="predicted"/>
<keyword evidence="2" id="KW-1185">Reference proteome</keyword>